<evidence type="ECO:0008006" key="5">
    <source>
        <dbReference type="Google" id="ProtNLM"/>
    </source>
</evidence>
<dbReference type="eggNOG" id="COG3712">
    <property type="taxonomic scope" value="Bacteria"/>
</dbReference>
<evidence type="ECO:0000259" key="2">
    <source>
        <dbReference type="Pfam" id="PF16220"/>
    </source>
</evidence>
<dbReference type="InterPro" id="IPR032623">
    <property type="entry name" value="FecR_N"/>
</dbReference>
<name>N9DKY5_9GAMM</name>
<dbReference type="OrthoDB" id="1099576at2"/>
<dbReference type="AlphaFoldDB" id="N9DKY5"/>
<evidence type="ECO:0000313" key="4">
    <source>
        <dbReference type="Proteomes" id="UP000018460"/>
    </source>
</evidence>
<dbReference type="PATRIC" id="fig|1120925.3.peg.1043"/>
<dbReference type="PANTHER" id="PTHR30273">
    <property type="entry name" value="PERIPLASMIC SIGNAL SENSOR AND SIGMA FACTOR ACTIVATOR FECR-RELATED"/>
    <property type="match status" value="1"/>
</dbReference>
<dbReference type="GO" id="GO:0016989">
    <property type="term" value="F:sigma factor antagonist activity"/>
    <property type="evidence" value="ECO:0007669"/>
    <property type="project" value="TreeGrafter"/>
</dbReference>
<dbReference type="PIRSF" id="PIRSF018266">
    <property type="entry name" value="FecR"/>
    <property type="match status" value="1"/>
</dbReference>
<dbReference type="RefSeq" id="WP_005008486.1">
    <property type="nucleotide sequence ID" value="NZ_KB849726.1"/>
</dbReference>
<evidence type="ECO:0000259" key="1">
    <source>
        <dbReference type="Pfam" id="PF04773"/>
    </source>
</evidence>
<feature type="domain" description="FecR protein" evidence="1">
    <location>
        <begin position="111"/>
        <end position="203"/>
    </location>
</feature>
<dbReference type="InterPro" id="IPR006860">
    <property type="entry name" value="FecR"/>
</dbReference>
<proteinExistence type="predicted"/>
<dbReference type="InterPro" id="IPR012373">
    <property type="entry name" value="Ferrdict_sens_TM"/>
</dbReference>
<dbReference type="Pfam" id="PF16220">
    <property type="entry name" value="DUF4880"/>
    <property type="match status" value="1"/>
</dbReference>
<evidence type="ECO:0000313" key="3">
    <source>
        <dbReference type="EMBL" id="ENV83344.1"/>
    </source>
</evidence>
<organism evidence="3 4">
    <name type="scientific">Acinetobacter bouvetii DSM 14964 = CIP 107468</name>
    <dbReference type="NCBI Taxonomy" id="1120925"/>
    <lineage>
        <taxon>Bacteria</taxon>
        <taxon>Pseudomonadati</taxon>
        <taxon>Pseudomonadota</taxon>
        <taxon>Gammaproteobacteria</taxon>
        <taxon>Moraxellales</taxon>
        <taxon>Moraxellaceae</taxon>
        <taxon>Acinetobacter</taxon>
    </lineage>
</organism>
<reference evidence="3 4" key="1">
    <citation type="submission" date="2013-02" db="EMBL/GenBank/DDBJ databases">
        <title>The Genome Sequence of Acinetobacter bouvetii CIP 107468.</title>
        <authorList>
            <consortium name="The Broad Institute Genome Sequencing Platform"/>
            <consortium name="The Broad Institute Genome Sequencing Center for Infectious Disease"/>
            <person name="Cerqueira G."/>
            <person name="Feldgarden M."/>
            <person name="Courvalin P."/>
            <person name="Perichon B."/>
            <person name="Grillot-Courvalin C."/>
            <person name="Clermont D."/>
            <person name="Rocha E."/>
            <person name="Yoon E.-J."/>
            <person name="Nemec A."/>
            <person name="Walker B."/>
            <person name="Young S.K."/>
            <person name="Zeng Q."/>
            <person name="Gargeya S."/>
            <person name="Fitzgerald M."/>
            <person name="Haas B."/>
            <person name="Abouelleil A."/>
            <person name="Alvarado L."/>
            <person name="Arachchi H.M."/>
            <person name="Berlin A.M."/>
            <person name="Chapman S.B."/>
            <person name="Dewar J."/>
            <person name="Goldberg J."/>
            <person name="Griggs A."/>
            <person name="Gujja S."/>
            <person name="Hansen M."/>
            <person name="Howarth C."/>
            <person name="Imamovic A."/>
            <person name="Larimer J."/>
            <person name="McCowan C."/>
            <person name="Murphy C."/>
            <person name="Neiman D."/>
            <person name="Pearson M."/>
            <person name="Priest M."/>
            <person name="Roberts A."/>
            <person name="Saif S."/>
            <person name="Shea T."/>
            <person name="Sisk P."/>
            <person name="Sykes S."/>
            <person name="Wortman J."/>
            <person name="Nusbaum C."/>
            <person name="Birren B."/>
        </authorList>
    </citation>
    <scope>NUCLEOTIDE SEQUENCE [LARGE SCALE GENOMIC DNA]</scope>
    <source>
        <strain evidence="3 4">CIP 107468</strain>
    </source>
</reference>
<dbReference type="Proteomes" id="UP000018460">
    <property type="component" value="Unassembled WGS sequence"/>
</dbReference>
<dbReference type="PANTHER" id="PTHR30273:SF2">
    <property type="entry name" value="PROTEIN FECR"/>
    <property type="match status" value="1"/>
</dbReference>
<feature type="domain" description="FecR N-terminal" evidence="2">
    <location>
        <begin position="13"/>
        <end position="54"/>
    </location>
</feature>
<dbReference type="EMBL" id="APQD01000008">
    <property type="protein sequence ID" value="ENV83344.1"/>
    <property type="molecule type" value="Genomic_DNA"/>
</dbReference>
<protein>
    <recommendedName>
        <fullName evidence="5">FecR protein domain-containing protein</fullName>
    </recommendedName>
</protein>
<dbReference type="Pfam" id="PF04773">
    <property type="entry name" value="FecR"/>
    <property type="match status" value="1"/>
</dbReference>
<comment type="caution">
    <text evidence="3">The sequence shown here is derived from an EMBL/GenBank/DDBJ whole genome shotgun (WGS) entry which is preliminary data.</text>
</comment>
<sequence length="317" mass="36505">MTTPEKLSKHVLDEATDWLVILHSGEVSDEQYQQFEQWKNQKSENTLAIEQVQKIISGLNELPANLSHQSFARSKNEFHQTLKNNTLLSLIGLFTLTFFLYQLPWSKWQADYHTDIGEIRNIPLEDGSQLVLASNSYINVEYTKQSRKIKLIAGEIYIKTAKDPYKRPFFVSTSNGDLEALGTQFTVRQEKKKTKLNVYEHAVAIHSAGPAKEKIIKQGFRAVFNAQQISNAIPLKNDQPYWTQHLLVVENWPLKKVLHELYRYQQGTYFIDPSIENIQISGVFSLVHIDQSLEAIAHANSLNLEFYSPYILHIKKS</sequence>
<dbReference type="Gene3D" id="2.60.120.1440">
    <property type="match status" value="1"/>
</dbReference>
<gene>
    <name evidence="3" type="ORF">F941_00972</name>
</gene>
<keyword evidence="4" id="KW-1185">Reference proteome</keyword>
<accession>N9DKY5</accession>